<dbReference type="Proteomes" id="UP000654279">
    <property type="component" value="Unassembled WGS sequence"/>
</dbReference>
<keyword evidence="1" id="KW-0472">Membrane</keyword>
<evidence type="ECO:0000313" key="3">
    <source>
        <dbReference type="Proteomes" id="UP000654279"/>
    </source>
</evidence>
<reference evidence="2" key="1">
    <citation type="submission" date="2020-08" db="EMBL/GenBank/DDBJ databases">
        <title>Genome public.</title>
        <authorList>
            <person name="Liu C."/>
            <person name="Sun Q."/>
        </authorList>
    </citation>
    <scope>NUCLEOTIDE SEQUENCE</scope>
    <source>
        <strain evidence="2">NSJ-44</strain>
    </source>
</reference>
<dbReference type="EMBL" id="JACRSO010000001">
    <property type="protein sequence ID" value="MBC8528123.1"/>
    <property type="molecule type" value="Genomic_DNA"/>
</dbReference>
<comment type="caution">
    <text evidence="2">The sequence shown here is derived from an EMBL/GenBank/DDBJ whole genome shotgun (WGS) entry which is preliminary data.</text>
</comment>
<sequence length="734" mass="82746">MNEETIEQRIARLQKELEEQGNAPQKRKHKLLTLALACLLLSFTLCVYGPMDLVLGNIEELWFSVSQIWWIVVLAGLVAFGLSFGLGCLLRGKVRGVYTSLVFGAGLGFWLQGNFLNLDLGIFNGQSIQWDLFLKQEIINLGIWFLCLAIPVFLFFLRKKFWKNALRILASGLVAVQVVTLGILLLTTDGAFENRGADLFLTDKALYEVGQQDNVIVFVLDMFDEDYYQMISKEHPEALESFDGFTHFSNTVGKFSTTNYSIPYLLTNKANIPQQDYGEYLNQAYAENSFLTDLKEAGYQIDLYTSEDYVPETMLGTVNNYAQEKLVPTSNWAMFKKLYRFTASKYFPQTLKKYVWFWEDEFQKIRSVESGDSAYSTDNNNADFYQGMMEDGIQIGESAKEMKFIHLHGAHYPNTIDENVQPVEGADVIDTSRGVLKIVSDYMSQLKDLGLYDDATIILLADHGYFNGVVTNPLLMVKRPGDTGPLAEADNPVSHDNFQATLMDAIGMNEDGKYGVSAFDTTVGGQEQRVFYRYTLVDASAKDEAYTGREPYDCIELLFPDDSNNAGYVVPTGKLYPVEGGERALPAYNPYTLGEQLRYSGDDLDDRYIFDYGALKLDFDQVHLGSKQALISMTLEGELPQSGELTGEIQYGEVTHGSQRIMIYAGEGAGEKVFSETVTQNNGTLTFKIPTELVSEDRKLLIRIEMPDSYPKGWFEHHYQGYHSALELKGFKLS</sequence>
<feature type="transmembrane region" description="Helical" evidence="1">
    <location>
        <begin position="138"/>
        <end position="156"/>
    </location>
</feature>
<evidence type="ECO:0000256" key="1">
    <source>
        <dbReference type="SAM" id="Phobius"/>
    </source>
</evidence>
<feature type="transmembrane region" description="Helical" evidence="1">
    <location>
        <begin position="67"/>
        <end position="90"/>
    </location>
</feature>
<accession>A0A926HLI4</accession>
<feature type="transmembrane region" description="Helical" evidence="1">
    <location>
        <begin position="168"/>
        <end position="186"/>
    </location>
</feature>
<gene>
    <name evidence="2" type="ORF">H8699_01545</name>
</gene>
<keyword evidence="1" id="KW-0812">Transmembrane</keyword>
<evidence type="ECO:0000313" key="2">
    <source>
        <dbReference type="EMBL" id="MBC8528123.1"/>
    </source>
</evidence>
<protein>
    <recommendedName>
        <fullName evidence="4">Sulfatase N-terminal domain-containing protein</fullName>
    </recommendedName>
</protein>
<evidence type="ECO:0008006" key="4">
    <source>
        <dbReference type="Google" id="ProtNLM"/>
    </source>
</evidence>
<dbReference type="SUPFAM" id="SSF53649">
    <property type="entry name" value="Alkaline phosphatase-like"/>
    <property type="match status" value="1"/>
</dbReference>
<dbReference type="RefSeq" id="WP_249284168.1">
    <property type="nucleotide sequence ID" value="NZ_JACRSO010000001.1"/>
</dbReference>
<keyword evidence="3" id="KW-1185">Reference proteome</keyword>
<feature type="transmembrane region" description="Helical" evidence="1">
    <location>
        <begin position="31"/>
        <end position="51"/>
    </location>
</feature>
<organism evidence="2 3">
    <name type="scientific">Luoshenia tenuis</name>
    <dbReference type="NCBI Taxonomy" id="2763654"/>
    <lineage>
        <taxon>Bacteria</taxon>
        <taxon>Bacillati</taxon>
        <taxon>Bacillota</taxon>
        <taxon>Clostridia</taxon>
        <taxon>Christensenellales</taxon>
        <taxon>Christensenellaceae</taxon>
        <taxon>Luoshenia</taxon>
    </lineage>
</organism>
<dbReference type="InterPro" id="IPR017850">
    <property type="entry name" value="Alkaline_phosphatase_core_sf"/>
</dbReference>
<feature type="transmembrane region" description="Helical" evidence="1">
    <location>
        <begin position="97"/>
        <end position="118"/>
    </location>
</feature>
<name>A0A926HLI4_9FIRM</name>
<dbReference type="Gene3D" id="3.40.720.10">
    <property type="entry name" value="Alkaline Phosphatase, subunit A"/>
    <property type="match status" value="1"/>
</dbReference>
<dbReference type="AlphaFoldDB" id="A0A926HLI4"/>
<proteinExistence type="predicted"/>
<keyword evidence="1" id="KW-1133">Transmembrane helix</keyword>